<evidence type="ECO:0000256" key="3">
    <source>
        <dbReference type="ARBA" id="ARBA00022723"/>
    </source>
</evidence>
<keyword evidence="5 8" id="KW-0862">Zinc</keyword>
<evidence type="ECO:0000313" key="12">
    <source>
        <dbReference type="RefSeq" id="XP_004488651.1"/>
    </source>
</evidence>
<dbReference type="RefSeq" id="XP_004488651.1">
    <property type="nucleotide sequence ID" value="XM_004488594.3"/>
</dbReference>
<dbReference type="STRING" id="3827.A0A1S3DXY9"/>
<dbReference type="PaxDb" id="3827-XP_004488650.1"/>
<evidence type="ECO:0000256" key="6">
    <source>
        <dbReference type="ARBA" id="ARBA00023187"/>
    </source>
</evidence>
<reference evidence="10" key="1">
    <citation type="journal article" date="2013" name="Nat. Biotechnol.">
        <title>Draft genome sequence of chickpea (Cicer arietinum) provides a resource for trait improvement.</title>
        <authorList>
            <person name="Varshney R.K."/>
            <person name="Song C."/>
            <person name="Saxena R.K."/>
            <person name="Azam S."/>
            <person name="Yu S."/>
            <person name="Sharpe A.G."/>
            <person name="Cannon S."/>
            <person name="Baek J."/>
            <person name="Rosen B.D."/>
            <person name="Tar'an B."/>
            <person name="Millan T."/>
            <person name="Zhang X."/>
            <person name="Ramsay L.D."/>
            <person name="Iwata A."/>
            <person name="Wang Y."/>
            <person name="Nelson W."/>
            <person name="Farmer A.D."/>
            <person name="Gaur P.M."/>
            <person name="Soderlund C."/>
            <person name="Penmetsa R.V."/>
            <person name="Xu C."/>
            <person name="Bharti A.K."/>
            <person name="He W."/>
            <person name="Winter P."/>
            <person name="Zhao S."/>
            <person name="Hane J.K."/>
            <person name="Carrasquilla-Garcia N."/>
            <person name="Condie J.A."/>
            <person name="Upadhyaya H.D."/>
            <person name="Luo M.C."/>
            <person name="Thudi M."/>
            <person name="Gowda C.L."/>
            <person name="Singh N.P."/>
            <person name="Lichtenzveig J."/>
            <person name="Gali K.K."/>
            <person name="Rubio J."/>
            <person name="Nadarajan N."/>
            <person name="Dolezel J."/>
            <person name="Bansal K.C."/>
            <person name="Xu X."/>
            <person name="Edwards D."/>
            <person name="Zhang G."/>
            <person name="Kahl G."/>
            <person name="Gil J."/>
            <person name="Singh K.B."/>
            <person name="Datta S.K."/>
            <person name="Jackson S.A."/>
            <person name="Wang J."/>
            <person name="Cook D.R."/>
        </authorList>
    </citation>
    <scope>NUCLEOTIDE SEQUENCE [LARGE SCALE GENOMIC DNA]</scope>
    <source>
        <strain evidence="10">cv. CDC Frontier</strain>
    </source>
</reference>
<evidence type="ECO:0000313" key="14">
    <source>
        <dbReference type="RefSeq" id="XP_027190479.1"/>
    </source>
</evidence>
<feature type="binding site" evidence="8">
    <location>
        <position position="80"/>
    </location>
    <ligand>
        <name>Zn(2+)</name>
        <dbReference type="ChEBI" id="CHEBI:29105"/>
    </ligand>
</feature>
<evidence type="ECO:0000256" key="7">
    <source>
        <dbReference type="ARBA" id="ARBA00023242"/>
    </source>
</evidence>
<comment type="function">
    <text evidence="8">Part of the spliceosome which catalyzes two sequential transesterification reactions, first the excision of the non-coding intron from pre-mRNA and then the ligation of the coding exons to form the mature mRNA. Plays a role in stabilizing the structure of the spliceosome catalytic core and docking of the branch helix into the active site, producing 5'-exon and lariat intron-3'-intermediates.</text>
</comment>
<evidence type="ECO:0000313" key="11">
    <source>
        <dbReference type="RefSeq" id="XP_004488650.1"/>
    </source>
</evidence>
<dbReference type="RefSeq" id="XP_012567716.1">
    <property type="nucleotide sequence ID" value="XM_012712262.2"/>
</dbReference>
<dbReference type="GeneID" id="101494219"/>
<dbReference type="RefSeq" id="XP_004488650.1">
    <property type="nucleotide sequence ID" value="XM_004488593.3"/>
</dbReference>
<reference evidence="11 12" key="2">
    <citation type="submission" date="2025-04" db="UniProtKB">
        <authorList>
            <consortium name="RefSeq"/>
        </authorList>
    </citation>
    <scope>IDENTIFICATION</scope>
    <source>
        <tissue evidence="11 12">Etiolated seedlings</tissue>
    </source>
</reference>
<dbReference type="KEGG" id="cam:101494219"/>
<keyword evidence="7 8" id="KW-0539">Nucleus</keyword>
<evidence type="ECO:0000313" key="10">
    <source>
        <dbReference type="Proteomes" id="UP000087171"/>
    </source>
</evidence>
<name>A0A1S3DXY9_CICAR</name>
<feature type="binding site" evidence="8">
    <location>
        <position position="46"/>
    </location>
    <ligand>
        <name>Zn(2+)</name>
        <dbReference type="ChEBI" id="CHEBI:29105"/>
    </ligand>
</feature>
<gene>
    <name evidence="11 12 13 14" type="primary">LOC101494219</name>
</gene>
<feature type="compositionally biased region" description="Basic and acidic residues" evidence="9">
    <location>
        <begin position="237"/>
        <end position="250"/>
    </location>
</feature>
<feature type="region of interest" description="Disordered" evidence="9">
    <location>
        <begin position="220"/>
        <end position="273"/>
    </location>
</feature>
<evidence type="ECO:0000256" key="2">
    <source>
        <dbReference type="ARBA" id="ARBA00022664"/>
    </source>
</evidence>
<keyword evidence="4 8" id="KW-0747">Spliceosome</keyword>
<feature type="compositionally biased region" description="Basic and acidic residues" evidence="9">
    <location>
        <begin position="297"/>
        <end position="309"/>
    </location>
</feature>
<dbReference type="HAMAP" id="MF_03226">
    <property type="entry name" value="YJU2"/>
    <property type="match status" value="1"/>
</dbReference>
<evidence type="ECO:0000256" key="1">
    <source>
        <dbReference type="ARBA" id="ARBA00004123"/>
    </source>
</evidence>
<dbReference type="Pfam" id="PF04502">
    <property type="entry name" value="Saf4_Yju2"/>
    <property type="match status" value="1"/>
</dbReference>
<dbReference type="RefSeq" id="XP_027190479.1">
    <property type="nucleotide sequence ID" value="XM_027334678.1"/>
</dbReference>
<sequence>MGERKVLNKYYPPDFDPSKLPRVRRPKNQQIKVRMMLPMSIRCNTCGNYIYKGTKFNSRKEDVIGETYLGIQIFRFYFKCTRCSAELSMKTDPQNSDYVVESGATRNFEPWRAEDEVADETKKKREAEEMGDAMKSLENRTLDSKREMDILAALDEMKSMKSRHATVSVDEMLAALQRTAADKEKRLEEEDEALIKSIFSNNSEGPTPIRRVRDEDIETAEELFPLSNGHGETSNDNPKRQKKSDDRPVKATDTLTKASLDYSGKEEKLSCGRGKLNPLVTISVIKKPGTSNIKSPAEPKQKEKEEDNKTNTTGVLLSLCQSYGSEEDED</sequence>
<dbReference type="InterPro" id="IPR043701">
    <property type="entry name" value="Yju2"/>
</dbReference>
<dbReference type="GO" id="GO:0000349">
    <property type="term" value="P:generation of catalytic spliceosome for first transesterification step"/>
    <property type="evidence" value="ECO:0007669"/>
    <property type="project" value="UniProtKB-UniRule"/>
</dbReference>
<evidence type="ECO:0000256" key="9">
    <source>
        <dbReference type="SAM" id="MobiDB-lite"/>
    </source>
</evidence>
<dbReference type="GO" id="GO:0071006">
    <property type="term" value="C:U2-type catalytic step 1 spliceosome"/>
    <property type="evidence" value="ECO:0007669"/>
    <property type="project" value="UniProtKB-UniRule"/>
</dbReference>
<dbReference type="InterPro" id="IPR007590">
    <property type="entry name" value="Saf4/Yju2"/>
</dbReference>
<comment type="similarity">
    <text evidence="8">Belongs to the CWC16 family. YJU2 subfamily.</text>
</comment>
<evidence type="ECO:0000256" key="5">
    <source>
        <dbReference type="ARBA" id="ARBA00022833"/>
    </source>
</evidence>
<feature type="binding site" evidence="8">
    <location>
        <position position="83"/>
    </location>
    <ligand>
        <name>Zn(2+)</name>
        <dbReference type="ChEBI" id="CHEBI:29105"/>
    </ligand>
</feature>
<evidence type="ECO:0000256" key="8">
    <source>
        <dbReference type="HAMAP-Rule" id="MF_03226"/>
    </source>
</evidence>
<evidence type="ECO:0000256" key="4">
    <source>
        <dbReference type="ARBA" id="ARBA00022728"/>
    </source>
</evidence>
<keyword evidence="6" id="KW-0508">mRNA splicing</keyword>
<protein>
    <recommendedName>
        <fullName evidence="8">Splicing factor YJU2</fullName>
    </recommendedName>
</protein>
<keyword evidence="10" id="KW-1185">Reference proteome</keyword>
<keyword evidence="2" id="KW-0507">mRNA processing</keyword>
<comment type="subunit">
    <text evidence="8">Component of the spliceosome. Present in the activated B complex, the catalytically activated B* complex which catalyzes the branching, the catalytic step 1 C complex catalyzing the exon ligation, and the postcatalytic P complex containing the ligated exons (mRNA) and the excised lariat intron.</text>
</comment>
<keyword evidence="3 8" id="KW-0479">Metal-binding</keyword>
<dbReference type="eggNOG" id="KOG2989">
    <property type="taxonomic scope" value="Eukaryota"/>
</dbReference>
<evidence type="ECO:0000313" key="13">
    <source>
        <dbReference type="RefSeq" id="XP_012567716.1"/>
    </source>
</evidence>
<dbReference type="Proteomes" id="UP000087171">
    <property type="component" value="Chromosome Ca1"/>
</dbReference>
<comment type="subcellular location">
    <subcellularLocation>
        <location evidence="1 8">Nucleus</location>
    </subcellularLocation>
</comment>
<proteinExistence type="inferred from homology"/>
<feature type="region of interest" description="Disordered" evidence="9">
    <location>
        <begin position="285"/>
        <end position="314"/>
    </location>
</feature>
<dbReference type="PANTHER" id="PTHR12111:SF1">
    <property type="entry name" value="SPLICING FACTOR YJU2"/>
    <property type="match status" value="1"/>
</dbReference>
<feature type="binding site" evidence="8">
    <location>
        <position position="43"/>
    </location>
    <ligand>
        <name>Zn(2+)</name>
        <dbReference type="ChEBI" id="CHEBI:29105"/>
    </ligand>
</feature>
<dbReference type="OrthoDB" id="674963at2759"/>
<organism evidence="10 13">
    <name type="scientific">Cicer arietinum</name>
    <name type="common">Chickpea</name>
    <name type="synonym">Garbanzo</name>
    <dbReference type="NCBI Taxonomy" id="3827"/>
    <lineage>
        <taxon>Eukaryota</taxon>
        <taxon>Viridiplantae</taxon>
        <taxon>Streptophyta</taxon>
        <taxon>Embryophyta</taxon>
        <taxon>Tracheophyta</taxon>
        <taxon>Spermatophyta</taxon>
        <taxon>Magnoliopsida</taxon>
        <taxon>eudicotyledons</taxon>
        <taxon>Gunneridae</taxon>
        <taxon>Pentapetalae</taxon>
        <taxon>rosids</taxon>
        <taxon>fabids</taxon>
        <taxon>Fabales</taxon>
        <taxon>Fabaceae</taxon>
        <taxon>Papilionoideae</taxon>
        <taxon>50 kb inversion clade</taxon>
        <taxon>NPAAA clade</taxon>
        <taxon>Hologalegina</taxon>
        <taxon>IRL clade</taxon>
        <taxon>Cicereae</taxon>
        <taxon>Cicer</taxon>
    </lineage>
</organism>
<accession>A0A1S3DXY9</accession>
<dbReference type="PANTHER" id="PTHR12111">
    <property type="entry name" value="SPLICING FACTOR YJU2"/>
    <property type="match status" value="1"/>
</dbReference>
<dbReference type="GO" id="GO:0046872">
    <property type="term" value="F:metal ion binding"/>
    <property type="evidence" value="ECO:0007669"/>
    <property type="project" value="UniProtKB-KW"/>
</dbReference>
<dbReference type="AlphaFoldDB" id="A0A1S3DXY9"/>